<evidence type="ECO:0000313" key="2">
    <source>
        <dbReference type="Proteomes" id="UP000887566"/>
    </source>
</evidence>
<proteinExistence type="predicted"/>
<dbReference type="AlphaFoldDB" id="A0A914VN78"/>
<feature type="region of interest" description="Disordered" evidence="1">
    <location>
        <begin position="68"/>
        <end position="98"/>
    </location>
</feature>
<dbReference type="WBParaSite" id="PSAMB.scaffold2208size24599.g16871.t1">
    <property type="protein sequence ID" value="PSAMB.scaffold2208size24599.g16871.t1"/>
    <property type="gene ID" value="PSAMB.scaffold2208size24599.g16871"/>
</dbReference>
<keyword evidence="2" id="KW-1185">Reference proteome</keyword>
<feature type="region of interest" description="Disordered" evidence="1">
    <location>
        <begin position="1"/>
        <end position="34"/>
    </location>
</feature>
<dbReference type="Proteomes" id="UP000887566">
    <property type="component" value="Unplaced"/>
</dbReference>
<organism evidence="2 3">
    <name type="scientific">Plectus sambesii</name>
    <dbReference type="NCBI Taxonomy" id="2011161"/>
    <lineage>
        <taxon>Eukaryota</taxon>
        <taxon>Metazoa</taxon>
        <taxon>Ecdysozoa</taxon>
        <taxon>Nematoda</taxon>
        <taxon>Chromadorea</taxon>
        <taxon>Plectida</taxon>
        <taxon>Plectina</taxon>
        <taxon>Plectoidea</taxon>
        <taxon>Plectidae</taxon>
        <taxon>Plectus</taxon>
    </lineage>
</organism>
<feature type="compositionally biased region" description="Polar residues" evidence="1">
    <location>
        <begin position="7"/>
        <end position="16"/>
    </location>
</feature>
<feature type="region of interest" description="Disordered" evidence="1">
    <location>
        <begin position="133"/>
        <end position="163"/>
    </location>
</feature>
<reference evidence="3" key="1">
    <citation type="submission" date="2022-11" db="UniProtKB">
        <authorList>
            <consortium name="WormBaseParasite"/>
        </authorList>
    </citation>
    <scope>IDENTIFICATION</scope>
</reference>
<protein>
    <submittedName>
        <fullName evidence="3">Uncharacterized protein</fullName>
    </submittedName>
</protein>
<sequence>MRARKSAPTSSKSVGTTWADDSCPAGAGTEELSCERASSARRRLWRRRRRQEAANDLTSWAETTTLKKEAVARGGAHRLRGGSGLGDGQRRRRPDDAAGRIDCGKLTLFSESAPAEWLPVADCGRSRLHSAGMAAGDRVGREKLPVLSPALNRGIRPPSPQRA</sequence>
<evidence type="ECO:0000256" key="1">
    <source>
        <dbReference type="SAM" id="MobiDB-lite"/>
    </source>
</evidence>
<name>A0A914VN78_9BILA</name>
<accession>A0A914VN78</accession>
<evidence type="ECO:0000313" key="3">
    <source>
        <dbReference type="WBParaSite" id="PSAMB.scaffold2208size24599.g16871.t1"/>
    </source>
</evidence>